<dbReference type="InterPro" id="IPR008570">
    <property type="entry name" value="ESCRT-II_cplx_Vps25-sub"/>
</dbReference>
<organism evidence="1 2">
    <name type="scientific">Giardia duodenalis assemblage B</name>
    <dbReference type="NCBI Taxonomy" id="1394984"/>
    <lineage>
        <taxon>Eukaryota</taxon>
        <taxon>Metamonada</taxon>
        <taxon>Diplomonadida</taxon>
        <taxon>Hexamitidae</taxon>
        <taxon>Giardiinae</taxon>
        <taxon>Giardia</taxon>
    </lineage>
</organism>
<name>A0A132NQV9_GIAIN</name>
<dbReference type="VEuPathDB" id="GiardiaDB:QR46_3506"/>
<dbReference type="GO" id="GO:0000814">
    <property type="term" value="C:ESCRT II complex"/>
    <property type="evidence" value="ECO:0007669"/>
    <property type="project" value="InterPro"/>
</dbReference>
<dbReference type="PANTHER" id="PTHR13149">
    <property type="entry name" value="VACUOLAR PROTEIN SORTING-ASSOCIATED PROTEIN VPS25"/>
    <property type="match status" value="1"/>
</dbReference>
<gene>
    <name evidence="1" type="ORF">QR46_3506</name>
</gene>
<dbReference type="EMBL" id="JXTI01000113">
    <property type="protein sequence ID" value="KWX12519.1"/>
    <property type="molecule type" value="Genomic_DNA"/>
</dbReference>
<evidence type="ECO:0000313" key="1">
    <source>
        <dbReference type="EMBL" id="KWX12519.1"/>
    </source>
</evidence>
<dbReference type="GO" id="GO:0005198">
    <property type="term" value="F:structural molecule activity"/>
    <property type="evidence" value="ECO:0007669"/>
    <property type="project" value="TreeGrafter"/>
</dbReference>
<evidence type="ECO:0008006" key="3">
    <source>
        <dbReference type="Google" id="ProtNLM"/>
    </source>
</evidence>
<evidence type="ECO:0000313" key="2">
    <source>
        <dbReference type="Proteomes" id="UP000070089"/>
    </source>
</evidence>
<dbReference type="Pfam" id="PF05871">
    <property type="entry name" value="ESCRT-II"/>
    <property type="match status" value="1"/>
</dbReference>
<comment type="caution">
    <text evidence="1">The sequence shown here is derived from an EMBL/GenBank/DDBJ whole genome shotgun (WGS) entry which is preliminary data.</text>
</comment>
<proteinExistence type="predicted"/>
<dbReference type="PANTHER" id="PTHR13149:SF0">
    <property type="entry name" value="VACUOLAR PROTEIN-SORTING-ASSOCIATED PROTEIN 25"/>
    <property type="match status" value="1"/>
</dbReference>
<dbReference type="AlphaFoldDB" id="A0A132NQV9"/>
<dbReference type="OrthoDB" id="245150at2759"/>
<dbReference type="SUPFAM" id="SSF46785">
    <property type="entry name" value="Winged helix' DNA-binding domain"/>
    <property type="match status" value="1"/>
</dbReference>
<reference evidence="1 2" key="1">
    <citation type="journal article" date="2015" name="Mol. Biochem. Parasitol.">
        <title>Identification of polymorphic genes for use in assemblage B genotyping assays through comparative genomics of multiple assemblage B Giardia duodenalis isolates.</title>
        <authorList>
            <person name="Wielinga C."/>
            <person name="Thompson R.C."/>
            <person name="Monis P."/>
            <person name="Ryan U."/>
        </authorList>
    </citation>
    <scope>NUCLEOTIDE SEQUENCE [LARGE SCALE GENOMIC DNA]</scope>
    <source>
        <strain evidence="1 2">BAH15c1</strain>
    </source>
</reference>
<dbReference type="GO" id="GO:0043328">
    <property type="term" value="P:protein transport to vacuole involved in ubiquitin-dependent protein catabolic process via the multivesicular body sorting pathway"/>
    <property type="evidence" value="ECO:0007669"/>
    <property type="project" value="TreeGrafter"/>
</dbReference>
<sequence>MACKGVLESSELWYFPPFFTLQQKIEQADVCTEQLKQWDALLMKWCCEVKSREIPKDNYLEKAVFKNAEINRKVSDELFKEIIDWFKRKGRLVEINRSYYLLSAPEDTIPDSLIRLLKNNNFTVGCIITVLEIKKTMDKDASDLFALPDPVLKRALEALQKSGNIALYQEGSSFGDETGIKILSL</sequence>
<dbReference type="Gene3D" id="1.10.10.570">
    <property type="entry name" value="Winged helix' DNA-binding domain. Chain C. Domain 1"/>
    <property type="match status" value="1"/>
</dbReference>
<dbReference type="Proteomes" id="UP000070089">
    <property type="component" value="Unassembled WGS sequence"/>
</dbReference>
<dbReference type="InterPro" id="IPR014041">
    <property type="entry name" value="ESCRT-II_cplx_Vps25-sub_N"/>
</dbReference>
<protein>
    <recommendedName>
        <fullName evidence="3">ESCRT-II complex subunit VPS25</fullName>
    </recommendedName>
</protein>
<accession>A0A132NQV9</accession>
<dbReference type="InterPro" id="IPR036390">
    <property type="entry name" value="WH_DNA-bd_sf"/>
</dbReference>
<dbReference type="GO" id="GO:0042803">
    <property type="term" value="F:protein homodimerization activity"/>
    <property type="evidence" value="ECO:0007669"/>
    <property type="project" value="TreeGrafter"/>
</dbReference>